<organism evidence="2">
    <name type="scientific">Tolypothrix bouteillei VB521301</name>
    <dbReference type="NCBI Taxonomy" id="1479485"/>
    <lineage>
        <taxon>Bacteria</taxon>
        <taxon>Bacillati</taxon>
        <taxon>Cyanobacteriota</taxon>
        <taxon>Cyanophyceae</taxon>
        <taxon>Nostocales</taxon>
        <taxon>Tolypothrichaceae</taxon>
        <taxon>Tolypothrix</taxon>
    </lineage>
</organism>
<dbReference type="EMBL" id="JHEG02000037">
    <property type="protein sequence ID" value="KIE12394.1"/>
    <property type="molecule type" value="Genomic_DNA"/>
</dbReference>
<dbReference type="EMBL" id="JHEG04000001">
    <property type="protein sequence ID" value="KAF3890272.1"/>
    <property type="molecule type" value="Genomic_DNA"/>
</dbReference>
<dbReference type="Gene3D" id="3.40.190.10">
    <property type="entry name" value="Periplasmic binding protein-like II"/>
    <property type="match status" value="1"/>
</dbReference>
<dbReference type="InterPro" id="IPR050490">
    <property type="entry name" value="Bact_solute-bd_prot1"/>
</dbReference>
<sequence>MAVQIMIRLSQKMFISLLNLGKHRYILKILIFSLLTSSCSYLSQHSSPPLANSSKSKTLTIWWDKGSNIEEDDALIKLIKDWEKRSGNQAKLTFYSNDDLPERTRKAIQSGNPPDIVMGSSAERELIPHLAWEGKLEDVSDVIEPVKNNYSEAALEAVHFYNKSARKRSYYAVPINQLTIHIHYWRDMLKQVGRSEKDIPTDWDGFWEFWKKVQTDLKAFNPSQDNKEPIYGLGLPFSAAAADTYYIFEEILEAYNVEIVNSEGVLRLDDPKVRQGIVKSLTWYANLYRQGCVPPNATRWLNPDNNRNLINRKVVMTANTTLSIPAAVRQNPDIYRNKLGTLEFPKKPNGEPMRYLVAVNAAILFANSNNQKEGKEFLAYLAQPETIKTYIKSAGGRYLPVMTPLWKDSFWTNPADPHLSTASKVLMKGQTRPFYFVQNPAYSVVLQENIWGKAISRIVKDGVSPQQAANEAIAQIKEIFAKWE</sequence>
<reference evidence="1" key="2">
    <citation type="submission" date="2019-11" db="EMBL/GenBank/DDBJ databases">
        <title>Improved Assembly of Tolypothrix boutellei genome.</title>
        <authorList>
            <person name="Sarangi A.N."/>
            <person name="Mukherjee M."/>
            <person name="Ghosh S."/>
            <person name="Singh D."/>
            <person name="Das A."/>
            <person name="Kant S."/>
            <person name="Prusty A."/>
            <person name="Tripathy S."/>
        </authorList>
    </citation>
    <scope>NUCLEOTIDE SEQUENCE</scope>
    <source>
        <strain evidence="1">VB521301</strain>
    </source>
</reference>
<dbReference type="InterPro" id="IPR006059">
    <property type="entry name" value="SBP"/>
</dbReference>
<dbReference type="PANTHER" id="PTHR43649">
    <property type="entry name" value="ARABINOSE-BINDING PROTEIN-RELATED"/>
    <property type="match status" value="1"/>
</dbReference>
<dbReference type="OrthoDB" id="8871943at2"/>
<evidence type="ECO:0000313" key="1">
    <source>
        <dbReference type="EMBL" id="KAF3890272.1"/>
    </source>
</evidence>
<proteinExistence type="predicted"/>
<evidence type="ECO:0000313" key="2">
    <source>
        <dbReference type="EMBL" id="KIE12394.1"/>
    </source>
</evidence>
<protein>
    <submittedName>
        <fullName evidence="1 2">ABC transporter substrate-binding protein</fullName>
    </submittedName>
</protein>
<dbReference type="STRING" id="1479485.DA73_0212735"/>
<name>A0A0C1R4C1_9CYAN</name>
<dbReference type="PANTHER" id="PTHR43649:SF12">
    <property type="entry name" value="DIACETYLCHITOBIOSE BINDING PROTEIN DASA"/>
    <property type="match status" value="1"/>
</dbReference>
<dbReference type="Pfam" id="PF13416">
    <property type="entry name" value="SBP_bac_8"/>
    <property type="match status" value="1"/>
</dbReference>
<gene>
    <name evidence="2" type="ORF">DA73_0212735</name>
    <name evidence="1" type="ORF">DA73_0400036105</name>
</gene>
<keyword evidence="3" id="KW-1185">Reference proteome</keyword>
<dbReference type="Proteomes" id="UP000029738">
    <property type="component" value="Unassembled WGS sequence"/>
</dbReference>
<dbReference type="SUPFAM" id="SSF53850">
    <property type="entry name" value="Periplasmic binding protein-like II"/>
    <property type="match status" value="1"/>
</dbReference>
<reference evidence="2" key="1">
    <citation type="journal article" date="2015" name="Genome Announc.">
        <title>Draft Genome Sequence of Tolypothrix boutellei Strain VB521301.</title>
        <authorList>
            <person name="Chandrababunaidu M.M."/>
            <person name="Singh D."/>
            <person name="Sen D."/>
            <person name="Bhan S."/>
            <person name="Das S."/>
            <person name="Gupta A."/>
            <person name="Adhikary S.P."/>
            <person name="Tripathy S."/>
        </authorList>
    </citation>
    <scope>NUCLEOTIDE SEQUENCE</scope>
    <source>
        <strain evidence="2">VB521301</strain>
    </source>
</reference>
<comment type="caution">
    <text evidence="2">The sequence shown here is derived from an EMBL/GenBank/DDBJ whole genome shotgun (WGS) entry which is preliminary data.</text>
</comment>
<accession>A0A0C1R4C1</accession>
<dbReference type="AlphaFoldDB" id="A0A0C1R4C1"/>
<evidence type="ECO:0000313" key="3">
    <source>
        <dbReference type="Proteomes" id="UP000029738"/>
    </source>
</evidence>